<protein>
    <submittedName>
        <fullName evidence="1">Uncharacterized protein</fullName>
    </submittedName>
</protein>
<reference evidence="2" key="1">
    <citation type="submission" date="2018-07" db="EMBL/GenBank/DDBJ databases">
        <authorList>
            <person name="Safronova V.I."/>
            <person name="Chirak E.R."/>
            <person name="Sazanova A.L."/>
        </authorList>
    </citation>
    <scope>NUCLEOTIDE SEQUENCE [LARGE SCALE GENOMIC DNA]</scope>
    <source>
        <strain evidence="2">RCAM04685</strain>
    </source>
</reference>
<keyword evidence="2" id="KW-1185">Reference proteome</keyword>
<name>A0A370KXL9_9HYPH</name>
<dbReference type="EMBL" id="QQTP01000030">
    <property type="protein sequence ID" value="RDJ19710.1"/>
    <property type="molecule type" value="Genomic_DNA"/>
</dbReference>
<dbReference type="AlphaFoldDB" id="A0A370KXL9"/>
<comment type="caution">
    <text evidence="1">The sequence shown here is derived from an EMBL/GenBank/DDBJ whole genome shotgun (WGS) entry which is preliminary data.</text>
</comment>
<dbReference type="SUPFAM" id="SSF53850">
    <property type="entry name" value="Periplasmic binding protein-like II"/>
    <property type="match status" value="1"/>
</dbReference>
<gene>
    <name evidence="1" type="ORF">DWE98_28485</name>
</gene>
<evidence type="ECO:0000313" key="1">
    <source>
        <dbReference type="EMBL" id="RDJ19710.1"/>
    </source>
</evidence>
<sequence>MVFTAHRPDHALAVTDRALLMVEGDRYLIGELANVMTEASLAALYHLPVRMIGDEEAVIELPPQYAVVADYGLAVAKEADVAARALARFVRTSEGWPFLENNGFMPPSSRT</sequence>
<dbReference type="Proteomes" id="UP000255207">
    <property type="component" value="Unassembled WGS sequence"/>
</dbReference>
<proteinExistence type="predicted"/>
<organism evidence="1 2">
    <name type="scientific">Bosea caraganae</name>
    <dbReference type="NCBI Taxonomy" id="2763117"/>
    <lineage>
        <taxon>Bacteria</taxon>
        <taxon>Pseudomonadati</taxon>
        <taxon>Pseudomonadota</taxon>
        <taxon>Alphaproteobacteria</taxon>
        <taxon>Hyphomicrobiales</taxon>
        <taxon>Boseaceae</taxon>
        <taxon>Bosea</taxon>
    </lineage>
</organism>
<accession>A0A370KXL9</accession>
<evidence type="ECO:0000313" key="2">
    <source>
        <dbReference type="Proteomes" id="UP000255207"/>
    </source>
</evidence>